<dbReference type="Proteomes" id="UP000712600">
    <property type="component" value="Unassembled WGS sequence"/>
</dbReference>
<dbReference type="AlphaFoldDB" id="A0A8S9Q7P5"/>
<evidence type="ECO:0000313" key="1">
    <source>
        <dbReference type="EMBL" id="KAF3538649.1"/>
    </source>
</evidence>
<name>A0A8S9Q7P5_BRACR</name>
<evidence type="ECO:0000313" key="2">
    <source>
        <dbReference type="Proteomes" id="UP000712600"/>
    </source>
</evidence>
<proteinExistence type="predicted"/>
<reference evidence="1" key="1">
    <citation type="submission" date="2019-12" db="EMBL/GenBank/DDBJ databases">
        <title>Genome sequencing and annotation of Brassica cretica.</title>
        <authorList>
            <person name="Studholme D.J."/>
            <person name="Sarris P."/>
        </authorList>
    </citation>
    <scope>NUCLEOTIDE SEQUENCE</scope>
    <source>
        <strain evidence="1">PFS-109/04</strain>
        <tissue evidence="1">Leaf</tissue>
    </source>
</reference>
<organism evidence="1 2">
    <name type="scientific">Brassica cretica</name>
    <name type="common">Mustard</name>
    <dbReference type="NCBI Taxonomy" id="69181"/>
    <lineage>
        <taxon>Eukaryota</taxon>
        <taxon>Viridiplantae</taxon>
        <taxon>Streptophyta</taxon>
        <taxon>Embryophyta</taxon>
        <taxon>Tracheophyta</taxon>
        <taxon>Spermatophyta</taxon>
        <taxon>Magnoliopsida</taxon>
        <taxon>eudicotyledons</taxon>
        <taxon>Gunneridae</taxon>
        <taxon>Pentapetalae</taxon>
        <taxon>rosids</taxon>
        <taxon>malvids</taxon>
        <taxon>Brassicales</taxon>
        <taxon>Brassicaceae</taxon>
        <taxon>Brassiceae</taxon>
        <taxon>Brassica</taxon>
    </lineage>
</organism>
<protein>
    <submittedName>
        <fullName evidence="1">Uncharacterized protein</fullName>
    </submittedName>
</protein>
<sequence>MPPSASLSVAPPQGREISSKTADLVVDLSSTMNHWTCRSVPLLEASASLFRSSTPIPSLSLSWRRFELGRIERHMKLPQTRELQSQHRLVLVNGC</sequence>
<dbReference type="EMBL" id="QGKX02001290">
    <property type="protein sequence ID" value="KAF3538649.1"/>
    <property type="molecule type" value="Genomic_DNA"/>
</dbReference>
<comment type="caution">
    <text evidence="1">The sequence shown here is derived from an EMBL/GenBank/DDBJ whole genome shotgun (WGS) entry which is preliminary data.</text>
</comment>
<gene>
    <name evidence="1" type="ORF">F2Q69_00024962</name>
</gene>
<accession>A0A8S9Q7P5</accession>